<keyword evidence="6" id="KW-0012">Acyltransferase</keyword>
<organism evidence="8 9">
    <name type="scientific">Cajanus cajan</name>
    <name type="common">Pigeon pea</name>
    <name type="synonym">Cajanus indicus</name>
    <dbReference type="NCBI Taxonomy" id="3821"/>
    <lineage>
        <taxon>Eukaryota</taxon>
        <taxon>Viridiplantae</taxon>
        <taxon>Streptophyta</taxon>
        <taxon>Embryophyta</taxon>
        <taxon>Tracheophyta</taxon>
        <taxon>Spermatophyta</taxon>
        <taxon>Magnoliopsida</taxon>
        <taxon>eudicotyledons</taxon>
        <taxon>Gunneridae</taxon>
        <taxon>Pentapetalae</taxon>
        <taxon>rosids</taxon>
        <taxon>fabids</taxon>
        <taxon>Fabales</taxon>
        <taxon>Fabaceae</taxon>
        <taxon>Papilionoideae</taxon>
        <taxon>50 kb inversion clade</taxon>
        <taxon>NPAAA clade</taxon>
        <taxon>indigoferoid/millettioid clade</taxon>
        <taxon>Phaseoleae</taxon>
        <taxon>Cajanus</taxon>
    </lineage>
</organism>
<proteinExistence type="inferred from homology"/>
<dbReference type="PANTHER" id="PTHR42811">
    <property type="entry name" value="SERINE ACETYLTRANSFERASE"/>
    <property type="match status" value="1"/>
</dbReference>
<dbReference type="GO" id="GO:0006535">
    <property type="term" value="P:cysteine biosynthetic process from serine"/>
    <property type="evidence" value="ECO:0007669"/>
    <property type="project" value="InterPro"/>
</dbReference>
<dbReference type="InterPro" id="IPR010493">
    <property type="entry name" value="Ser_AcTrfase_N"/>
</dbReference>
<dbReference type="UniPathway" id="UPA00136">
    <property type="reaction ID" value="UER00199"/>
</dbReference>
<dbReference type="STRING" id="3821.A0A151RCL4"/>
<dbReference type="EMBL" id="KQ483847">
    <property type="protein sequence ID" value="KYP40267.1"/>
    <property type="molecule type" value="Genomic_DNA"/>
</dbReference>
<dbReference type="GO" id="GO:0005737">
    <property type="term" value="C:cytoplasm"/>
    <property type="evidence" value="ECO:0007669"/>
    <property type="project" value="InterPro"/>
</dbReference>
<feature type="domain" description="Serine acetyltransferase N-terminal" evidence="7">
    <location>
        <begin position="11"/>
        <end position="42"/>
    </location>
</feature>
<keyword evidence="4" id="KW-0028">Amino-acid biosynthesis</keyword>
<dbReference type="Gene3D" id="2.160.10.10">
    <property type="entry name" value="Hexapeptide repeat proteins"/>
    <property type="match status" value="1"/>
</dbReference>
<comment type="similarity">
    <text evidence="2">Belongs to the transferase hexapeptide repeat family.</text>
</comment>
<evidence type="ECO:0000313" key="9">
    <source>
        <dbReference type="Proteomes" id="UP000075243"/>
    </source>
</evidence>
<dbReference type="FunFam" id="2.160.10.10:FF:000002">
    <property type="entry name" value="Serine acetyltransferase"/>
    <property type="match status" value="1"/>
</dbReference>
<evidence type="ECO:0000256" key="5">
    <source>
        <dbReference type="ARBA" id="ARBA00022679"/>
    </source>
</evidence>
<dbReference type="Gene3D" id="1.10.3130.10">
    <property type="entry name" value="serine acetyltransferase, domain 1"/>
    <property type="match status" value="1"/>
</dbReference>
<dbReference type="InterPro" id="IPR042122">
    <property type="entry name" value="Ser_AcTrfase_N_sf"/>
</dbReference>
<reference evidence="8" key="1">
    <citation type="journal article" date="2012" name="Nat. Biotechnol.">
        <title>Draft genome sequence of pigeonpea (Cajanus cajan), an orphan legume crop of resource-poor farmers.</title>
        <authorList>
            <person name="Varshney R.K."/>
            <person name="Chen W."/>
            <person name="Li Y."/>
            <person name="Bharti A.K."/>
            <person name="Saxena R.K."/>
            <person name="Schlueter J.A."/>
            <person name="Donoghue M.T."/>
            <person name="Azam S."/>
            <person name="Fan G."/>
            <person name="Whaley A.M."/>
            <person name="Farmer A.D."/>
            <person name="Sheridan J."/>
            <person name="Iwata A."/>
            <person name="Tuteja R."/>
            <person name="Penmetsa R.V."/>
            <person name="Wu W."/>
            <person name="Upadhyaya H.D."/>
            <person name="Yang S.P."/>
            <person name="Shah T."/>
            <person name="Saxena K.B."/>
            <person name="Michael T."/>
            <person name="McCombie W.R."/>
            <person name="Yang B."/>
            <person name="Zhang G."/>
            <person name="Yang H."/>
            <person name="Wang J."/>
            <person name="Spillane C."/>
            <person name="Cook D.R."/>
            <person name="May G.D."/>
            <person name="Xu X."/>
            <person name="Jackson S.A."/>
        </authorList>
    </citation>
    <scope>NUCLEOTIDE SEQUENCE [LARGE SCALE GENOMIC DNA]</scope>
</reference>
<dbReference type="InterPro" id="IPR001451">
    <property type="entry name" value="Hexapep"/>
</dbReference>
<dbReference type="OMA" id="YCKHERK"/>
<dbReference type="InterPro" id="IPR011004">
    <property type="entry name" value="Trimer_LpxA-like_sf"/>
</dbReference>
<keyword evidence="9" id="KW-1185">Reference proteome</keyword>
<sequence length="165" mass="17048">MGVLIDDVGGDIMGAVKDDLVAVKERDPACISYVHCLLNFKGGILLDHATGLVVGETAVIGNNVSILHNVTLGGTGKACGDRHPKIGDGVLIGAGTCILGNIKIGDGAKIGAGSVVLKDVPPRTTAVGNPARLVGGKENPIRLDKMPSFTMDHTSHISEWSDYVI</sequence>
<dbReference type="Gramene" id="C.cajan_33170.t">
    <property type="protein sequence ID" value="C.cajan_33170.t"/>
    <property type="gene ID" value="C.cajan_33170"/>
</dbReference>
<dbReference type="EC" id="2.3.1.30" evidence="3"/>
<evidence type="ECO:0000256" key="6">
    <source>
        <dbReference type="ARBA" id="ARBA00023315"/>
    </source>
</evidence>
<evidence type="ECO:0000256" key="3">
    <source>
        <dbReference type="ARBA" id="ARBA00013266"/>
    </source>
</evidence>
<comment type="pathway">
    <text evidence="1">Amino-acid biosynthesis; L-cysteine biosynthesis; L-cysteine from L-serine: step 1/2.</text>
</comment>
<evidence type="ECO:0000256" key="1">
    <source>
        <dbReference type="ARBA" id="ARBA00004876"/>
    </source>
</evidence>
<dbReference type="Pfam" id="PF00132">
    <property type="entry name" value="Hexapep"/>
    <property type="match status" value="1"/>
</dbReference>
<dbReference type="InterPro" id="IPR018357">
    <property type="entry name" value="Hexapep_transf_CS"/>
</dbReference>
<accession>A0A151RCL4</accession>
<evidence type="ECO:0000259" key="7">
    <source>
        <dbReference type="Pfam" id="PF06426"/>
    </source>
</evidence>
<evidence type="ECO:0000256" key="2">
    <source>
        <dbReference type="ARBA" id="ARBA00007274"/>
    </source>
</evidence>
<evidence type="ECO:0000256" key="4">
    <source>
        <dbReference type="ARBA" id="ARBA00022605"/>
    </source>
</evidence>
<dbReference type="PROSITE" id="PS00101">
    <property type="entry name" value="HEXAPEP_TRANSFERASES"/>
    <property type="match status" value="1"/>
</dbReference>
<dbReference type="GO" id="GO:0009001">
    <property type="term" value="F:serine O-acetyltransferase activity"/>
    <property type="evidence" value="ECO:0007669"/>
    <property type="project" value="UniProtKB-EC"/>
</dbReference>
<dbReference type="InterPro" id="IPR045304">
    <property type="entry name" value="LbH_SAT"/>
</dbReference>
<dbReference type="Proteomes" id="UP000075243">
    <property type="component" value="Unassembled WGS sequence"/>
</dbReference>
<dbReference type="Pfam" id="PF06426">
    <property type="entry name" value="SATase_N"/>
    <property type="match status" value="1"/>
</dbReference>
<dbReference type="SUPFAM" id="SSF51161">
    <property type="entry name" value="Trimeric LpxA-like enzymes"/>
    <property type="match status" value="1"/>
</dbReference>
<gene>
    <name evidence="8" type="ORF">KK1_038381</name>
</gene>
<dbReference type="CDD" id="cd03354">
    <property type="entry name" value="LbH_SAT"/>
    <property type="match status" value="1"/>
</dbReference>
<dbReference type="AlphaFoldDB" id="A0A151RCL4"/>
<keyword evidence="5" id="KW-0808">Transferase</keyword>
<name>A0A151RCL4_CAJCA</name>
<evidence type="ECO:0000313" key="8">
    <source>
        <dbReference type="EMBL" id="KYP40267.1"/>
    </source>
</evidence>
<protein>
    <recommendedName>
        <fullName evidence="3">serine O-acetyltransferase</fullName>
        <ecNumber evidence="3">2.3.1.30</ecNumber>
    </recommendedName>
</protein>